<dbReference type="Pfam" id="PF13774">
    <property type="entry name" value="Longin"/>
    <property type="match status" value="1"/>
</dbReference>
<sequence>MTIVYALVSRQKTVLAEHTATSVTGNFPTVTRVLLAKIPPVDGRMTYVYDEHTFHYIVENGICFLCMSDIQNKHRIPFAFLSEIQHLFTTQYGLELPQRAIAFSLNEEFSPKIRERMEYYNDAGSNVDNISAVKNQIEDVKGVMVENIEKVLERGEKIELLVDKTDRLNQAAFKFESSSRNLRRAMWWKNVRWVGFLVVVGGFALFFVASLFCGMDFHRCKKH</sequence>
<evidence type="ECO:0000313" key="12">
    <source>
        <dbReference type="EMBL" id="KAL3766837.1"/>
    </source>
</evidence>
<dbReference type="Gene3D" id="3.30.450.50">
    <property type="entry name" value="Longin domain"/>
    <property type="match status" value="1"/>
</dbReference>
<dbReference type="PROSITE" id="PS50859">
    <property type="entry name" value="LONGIN"/>
    <property type="match status" value="1"/>
</dbReference>
<evidence type="ECO:0000256" key="1">
    <source>
        <dbReference type="ARBA" id="ARBA00008025"/>
    </source>
</evidence>
<keyword evidence="4" id="KW-0653">Protein transport</keyword>
<evidence type="ECO:0000256" key="5">
    <source>
        <dbReference type="ARBA" id="ARBA00022989"/>
    </source>
</evidence>
<dbReference type="GO" id="GO:0015031">
    <property type="term" value="P:protein transport"/>
    <property type="evidence" value="ECO:0007669"/>
    <property type="project" value="UniProtKB-KW"/>
</dbReference>
<dbReference type="GO" id="GO:0005737">
    <property type="term" value="C:cytoplasm"/>
    <property type="evidence" value="ECO:0007669"/>
    <property type="project" value="UniProtKB-ARBA"/>
</dbReference>
<dbReference type="Gene3D" id="1.20.5.110">
    <property type="match status" value="1"/>
</dbReference>
<dbReference type="InterPro" id="IPR011012">
    <property type="entry name" value="Longin-like_dom_sf"/>
</dbReference>
<dbReference type="InterPro" id="IPR010908">
    <property type="entry name" value="Longin_dom"/>
</dbReference>
<dbReference type="InterPro" id="IPR051097">
    <property type="entry name" value="Synaptobrevin-like_transport"/>
</dbReference>
<proteinExistence type="inferred from homology"/>
<evidence type="ECO:0000259" key="10">
    <source>
        <dbReference type="PROSITE" id="PS50859"/>
    </source>
</evidence>
<comment type="similarity">
    <text evidence="1">Belongs to the synaptobrevin family.</text>
</comment>
<dbReference type="PANTHER" id="PTHR21136">
    <property type="entry name" value="SNARE PROTEINS"/>
    <property type="match status" value="1"/>
</dbReference>
<dbReference type="CDD" id="cd15843">
    <property type="entry name" value="R-SNARE"/>
    <property type="match status" value="1"/>
</dbReference>
<evidence type="ECO:0000313" key="13">
    <source>
        <dbReference type="Proteomes" id="UP001530400"/>
    </source>
</evidence>
<evidence type="ECO:0000256" key="2">
    <source>
        <dbReference type="ARBA" id="ARBA00022448"/>
    </source>
</evidence>
<evidence type="ECO:0000256" key="7">
    <source>
        <dbReference type="ARBA" id="ARBA00046280"/>
    </source>
</evidence>
<keyword evidence="5 9" id="KW-1133">Transmembrane helix</keyword>
<dbReference type="SUPFAM" id="SSF64356">
    <property type="entry name" value="SNARE-like"/>
    <property type="match status" value="1"/>
</dbReference>
<dbReference type="CDD" id="cd14824">
    <property type="entry name" value="Longin"/>
    <property type="match status" value="1"/>
</dbReference>
<keyword evidence="13" id="KW-1185">Reference proteome</keyword>
<evidence type="ECO:0000256" key="6">
    <source>
        <dbReference type="ARBA" id="ARBA00023136"/>
    </source>
</evidence>
<evidence type="ECO:0000256" key="3">
    <source>
        <dbReference type="ARBA" id="ARBA00022692"/>
    </source>
</evidence>
<dbReference type="Proteomes" id="UP001530400">
    <property type="component" value="Unassembled WGS sequence"/>
</dbReference>
<reference evidence="12 13" key="1">
    <citation type="submission" date="2024-10" db="EMBL/GenBank/DDBJ databases">
        <title>Updated reference genomes for cyclostephanoid diatoms.</title>
        <authorList>
            <person name="Roberts W.R."/>
            <person name="Alverson A.J."/>
        </authorList>
    </citation>
    <scope>NUCLEOTIDE SEQUENCE [LARGE SCALE GENOMIC DNA]</scope>
    <source>
        <strain evidence="12 13">AJA010-31</strain>
    </source>
</reference>
<keyword evidence="8" id="KW-0175">Coiled coil</keyword>
<feature type="domain" description="V-SNARE coiled-coil homology" evidence="11">
    <location>
        <begin position="129"/>
        <end position="189"/>
    </location>
</feature>
<evidence type="ECO:0000259" key="11">
    <source>
        <dbReference type="PROSITE" id="PS50892"/>
    </source>
</evidence>
<keyword evidence="3 9" id="KW-0812">Transmembrane</keyword>
<keyword evidence="6 9" id="KW-0472">Membrane</keyword>
<organism evidence="12 13">
    <name type="scientific">Cyclotella atomus</name>
    <dbReference type="NCBI Taxonomy" id="382360"/>
    <lineage>
        <taxon>Eukaryota</taxon>
        <taxon>Sar</taxon>
        <taxon>Stramenopiles</taxon>
        <taxon>Ochrophyta</taxon>
        <taxon>Bacillariophyta</taxon>
        <taxon>Coscinodiscophyceae</taxon>
        <taxon>Thalassiosirophycidae</taxon>
        <taxon>Stephanodiscales</taxon>
        <taxon>Stephanodiscaceae</taxon>
        <taxon>Cyclotella</taxon>
    </lineage>
</organism>
<dbReference type="PROSITE" id="PS00417">
    <property type="entry name" value="SYNAPTOBREVIN"/>
    <property type="match status" value="1"/>
</dbReference>
<dbReference type="FunFam" id="3.30.450.50:FF:000015">
    <property type="entry name" value="Synaptobrevin 2 isoform 1"/>
    <property type="match status" value="1"/>
</dbReference>
<dbReference type="GO" id="GO:0012505">
    <property type="term" value="C:endomembrane system"/>
    <property type="evidence" value="ECO:0007669"/>
    <property type="project" value="UniProtKB-SubCell"/>
</dbReference>
<keyword evidence="2" id="KW-0813">Transport</keyword>
<feature type="transmembrane region" description="Helical" evidence="9">
    <location>
        <begin position="193"/>
        <end position="212"/>
    </location>
</feature>
<evidence type="ECO:0000256" key="4">
    <source>
        <dbReference type="ARBA" id="ARBA00022927"/>
    </source>
</evidence>
<dbReference type="FunFam" id="1.20.5.110:FF:000004">
    <property type="entry name" value="Vesicle-associated membrane protein 7"/>
    <property type="match status" value="1"/>
</dbReference>
<dbReference type="InterPro" id="IPR001388">
    <property type="entry name" value="Synaptobrevin-like"/>
</dbReference>
<evidence type="ECO:0000256" key="8">
    <source>
        <dbReference type="PROSITE-ProRule" id="PRU00290"/>
    </source>
</evidence>
<dbReference type="PANTHER" id="PTHR21136:SF168">
    <property type="entry name" value="VESICLE-ASSOCIATED MEMBRANE PROTEIN 9"/>
    <property type="match status" value="1"/>
</dbReference>
<dbReference type="Pfam" id="PF00957">
    <property type="entry name" value="Synaptobrevin"/>
    <property type="match status" value="1"/>
</dbReference>
<name>A0ABD3MX51_9STRA</name>
<evidence type="ECO:0000256" key="9">
    <source>
        <dbReference type="SAM" id="Phobius"/>
    </source>
</evidence>
<accession>A0ABD3MX51</accession>
<dbReference type="SMART" id="SM01270">
    <property type="entry name" value="Longin"/>
    <property type="match status" value="1"/>
</dbReference>
<protein>
    <submittedName>
        <fullName evidence="12">Uncharacterized protein</fullName>
    </submittedName>
</protein>
<gene>
    <name evidence="12" type="ORF">ACHAWO_002275</name>
</gene>
<dbReference type="SUPFAM" id="SSF58038">
    <property type="entry name" value="SNARE fusion complex"/>
    <property type="match status" value="1"/>
</dbReference>
<dbReference type="EMBL" id="JALLPJ020001378">
    <property type="protein sequence ID" value="KAL3766837.1"/>
    <property type="molecule type" value="Genomic_DNA"/>
</dbReference>
<dbReference type="AlphaFoldDB" id="A0ABD3MX51"/>
<dbReference type="InterPro" id="IPR042855">
    <property type="entry name" value="V_SNARE_CC"/>
</dbReference>
<dbReference type="PROSITE" id="PS50892">
    <property type="entry name" value="V_SNARE"/>
    <property type="match status" value="1"/>
</dbReference>
<comment type="subcellular location">
    <subcellularLocation>
        <location evidence="7">Endomembrane system</location>
        <topology evidence="7">Single-pass type IV membrane protein</topology>
    </subcellularLocation>
</comment>
<comment type="caution">
    <text evidence="12">The sequence shown here is derived from an EMBL/GenBank/DDBJ whole genome shotgun (WGS) entry which is preliminary data.</text>
</comment>
<dbReference type="PRINTS" id="PR00219">
    <property type="entry name" value="SYNAPTOBREVN"/>
</dbReference>
<feature type="domain" description="Longin" evidence="10">
    <location>
        <begin position="7"/>
        <end position="113"/>
    </location>
</feature>